<keyword evidence="4" id="KW-1185">Reference proteome</keyword>
<feature type="region of interest" description="Disordered" evidence="1">
    <location>
        <begin position="100"/>
        <end position="140"/>
    </location>
</feature>
<sequence>MVLFLFLLFLVVLFFSVLHILWLVRKAEKERRRSWPFFCFESHVGDFAVVVVNLETTLLGVCPRGHVMSSRIPSSCEGERPFLFDISQCNHVRFPRRAHAHTHMRTSVRKSFEGKSGGTVEEGRTRTAGARDATPRKRRI</sequence>
<keyword evidence="2" id="KW-0812">Transmembrane</keyword>
<gene>
    <name evidence="3" type="ORF">B0T19DRAFT_73090</name>
</gene>
<dbReference type="EMBL" id="JAUEPO010000001">
    <property type="protein sequence ID" value="KAK3337453.1"/>
    <property type="molecule type" value="Genomic_DNA"/>
</dbReference>
<proteinExistence type="predicted"/>
<comment type="caution">
    <text evidence="3">The sequence shown here is derived from an EMBL/GenBank/DDBJ whole genome shotgun (WGS) entry which is preliminary data.</text>
</comment>
<reference evidence="3" key="2">
    <citation type="submission" date="2023-06" db="EMBL/GenBank/DDBJ databases">
        <authorList>
            <consortium name="Lawrence Berkeley National Laboratory"/>
            <person name="Haridas S."/>
            <person name="Hensen N."/>
            <person name="Bonometti L."/>
            <person name="Westerberg I."/>
            <person name="Brannstrom I.O."/>
            <person name="Guillou S."/>
            <person name="Cros-Aarteil S."/>
            <person name="Calhoun S."/>
            <person name="Kuo A."/>
            <person name="Mondo S."/>
            <person name="Pangilinan J."/>
            <person name="Riley R."/>
            <person name="Labutti K."/>
            <person name="Andreopoulos B."/>
            <person name="Lipzen A."/>
            <person name="Chen C."/>
            <person name="Yanf M."/>
            <person name="Daum C."/>
            <person name="Ng V."/>
            <person name="Clum A."/>
            <person name="Steindorff A."/>
            <person name="Ohm R."/>
            <person name="Martin F."/>
            <person name="Silar P."/>
            <person name="Natvig D."/>
            <person name="Lalanne C."/>
            <person name="Gautier V."/>
            <person name="Ament-Velasquez S.L."/>
            <person name="Kruys A."/>
            <person name="Hutchinson M.I."/>
            <person name="Powell A.J."/>
            <person name="Barry K."/>
            <person name="Miller A.N."/>
            <person name="Grigoriev I.V."/>
            <person name="Debuchy R."/>
            <person name="Gladieux P."/>
            <person name="Thoren M.H."/>
            <person name="Johannesson H."/>
        </authorList>
    </citation>
    <scope>NUCLEOTIDE SEQUENCE</scope>
    <source>
        <strain evidence="3">SMH4131-1</strain>
    </source>
</reference>
<evidence type="ECO:0000313" key="4">
    <source>
        <dbReference type="Proteomes" id="UP001286456"/>
    </source>
</evidence>
<keyword evidence="2" id="KW-0472">Membrane</keyword>
<feature type="transmembrane region" description="Helical" evidence="2">
    <location>
        <begin position="6"/>
        <end position="24"/>
    </location>
</feature>
<dbReference type="AlphaFoldDB" id="A0AAE0J5Q2"/>
<reference evidence="3" key="1">
    <citation type="journal article" date="2023" name="Mol. Phylogenet. Evol.">
        <title>Genome-scale phylogeny and comparative genomics of the fungal order Sordariales.</title>
        <authorList>
            <person name="Hensen N."/>
            <person name="Bonometti L."/>
            <person name="Westerberg I."/>
            <person name="Brannstrom I.O."/>
            <person name="Guillou S."/>
            <person name="Cros-Aarteil S."/>
            <person name="Calhoun S."/>
            <person name="Haridas S."/>
            <person name="Kuo A."/>
            <person name="Mondo S."/>
            <person name="Pangilinan J."/>
            <person name="Riley R."/>
            <person name="LaButti K."/>
            <person name="Andreopoulos B."/>
            <person name="Lipzen A."/>
            <person name="Chen C."/>
            <person name="Yan M."/>
            <person name="Daum C."/>
            <person name="Ng V."/>
            <person name="Clum A."/>
            <person name="Steindorff A."/>
            <person name="Ohm R.A."/>
            <person name="Martin F."/>
            <person name="Silar P."/>
            <person name="Natvig D.O."/>
            <person name="Lalanne C."/>
            <person name="Gautier V."/>
            <person name="Ament-Velasquez S.L."/>
            <person name="Kruys A."/>
            <person name="Hutchinson M.I."/>
            <person name="Powell A.J."/>
            <person name="Barry K."/>
            <person name="Miller A.N."/>
            <person name="Grigoriev I.V."/>
            <person name="Debuchy R."/>
            <person name="Gladieux P."/>
            <person name="Hiltunen Thoren M."/>
            <person name="Johannesson H."/>
        </authorList>
    </citation>
    <scope>NUCLEOTIDE SEQUENCE</scope>
    <source>
        <strain evidence="3">SMH4131-1</strain>
    </source>
</reference>
<evidence type="ECO:0000313" key="3">
    <source>
        <dbReference type="EMBL" id="KAK3337453.1"/>
    </source>
</evidence>
<keyword evidence="2" id="KW-1133">Transmembrane helix</keyword>
<evidence type="ECO:0000256" key="2">
    <source>
        <dbReference type="SAM" id="Phobius"/>
    </source>
</evidence>
<accession>A0AAE0J5Q2</accession>
<protein>
    <submittedName>
        <fullName evidence="3">Uncharacterized protein</fullName>
    </submittedName>
</protein>
<evidence type="ECO:0000256" key="1">
    <source>
        <dbReference type="SAM" id="MobiDB-lite"/>
    </source>
</evidence>
<name>A0AAE0J5Q2_9PEZI</name>
<dbReference type="Proteomes" id="UP001286456">
    <property type="component" value="Unassembled WGS sequence"/>
</dbReference>
<organism evidence="3 4">
    <name type="scientific">Cercophora scortea</name>
    <dbReference type="NCBI Taxonomy" id="314031"/>
    <lineage>
        <taxon>Eukaryota</taxon>
        <taxon>Fungi</taxon>
        <taxon>Dikarya</taxon>
        <taxon>Ascomycota</taxon>
        <taxon>Pezizomycotina</taxon>
        <taxon>Sordariomycetes</taxon>
        <taxon>Sordariomycetidae</taxon>
        <taxon>Sordariales</taxon>
        <taxon>Lasiosphaeriaceae</taxon>
        <taxon>Cercophora</taxon>
    </lineage>
</organism>